<evidence type="ECO:0000256" key="6">
    <source>
        <dbReference type="RuleBase" id="RU367120"/>
    </source>
</evidence>
<comment type="caution">
    <text evidence="7">The sequence shown here is derived from an EMBL/GenBank/DDBJ whole genome shotgun (WGS) entry which is preliminary data.</text>
</comment>
<dbReference type="PANTHER" id="PTHR11129">
    <property type="entry name" value="PROTEIN FARNESYLTRANSFERASE ALPHA SUBUNIT/RAB GERANYLGERANYL TRANSFERASE ALPHA SUBUNIT"/>
    <property type="match status" value="1"/>
</dbReference>
<dbReference type="Proteomes" id="UP001163846">
    <property type="component" value="Unassembled WGS sequence"/>
</dbReference>
<evidence type="ECO:0000256" key="3">
    <source>
        <dbReference type="ARBA" id="ARBA00022679"/>
    </source>
</evidence>
<sequence length="233" mass="27483">RQTPEALEARRLKEKSKLRDYLALTDNVLARKKRYDWSSEDLRETTQLLQIWTHREWCLKNVPNGPGTEDDGDARGWEKELWNQELFVVEKLLDADPRNSSSHRRLVLESMPTPKPELSELAYTTKKIESNFLNFRQLDENQSKEKESELVHNAMYTDPNDQSLWIYHRWLVGTGDSRDVLEQEIAVIHGPMPEEETDSQWCMDLLLRKHASFCVPILEQLRARYDETDLVQM</sequence>
<comment type="function">
    <text evidence="6">Catalyzes the transfer of a geranyl-geranyl moiety from geranyl-geranyl pyrophosphate to cysteines occuring in specific C-terminal amino acid sequences.</text>
</comment>
<dbReference type="AlphaFoldDB" id="A0AA38U9M0"/>
<comment type="catalytic activity">
    <reaction evidence="5 6">
        <text>geranylgeranyl diphosphate + L-cysteinyl-[protein] = S-geranylgeranyl-L-cysteinyl-[protein] + diphosphate</text>
        <dbReference type="Rhea" id="RHEA:21240"/>
        <dbReference type="Rhea" id="RHEA-COMP:10131"/>
        <dbReference type="Rhea" id="RHEA-COMP:11537"/>
        <dbReference type="ChEBI" id="CHEBI:29950"/>
        <dbReference type="ChEBI" id="CHEBI:33019"/>
        <dbReference type="ChEBI" id="CHEBI:57533"/>
        <dbReference type="ChEBI" id="CHEBI:86021"/>
        <dbReference type="EC" id="2.5.1.60"/>
    </reaction>
</comment>
<dbReference type="SUPFAM" id="SSF48439">
    <property type="entry name" value="Protein prenylyltransferase"/>
    <property type="match status" value="1"/>
</dbReference>
<dbReference type="GO" id="GO:0005968">
    <property type="term" value="C:Rab-protein geranylgeranyltransferase complex"/>
    <property type="evidence" value="ECO:0007669"/>
    <property type="project" value="TreeGrafter"/>
</dbReference>
<dbReference type="PANTHER" id="PTHR11129:SF2">
    <property type="entry name" value="GERANYLGERANYL TRANSFERASE TYPE-2 SUBUNIT ALPHA"/>
    <property type="match status" value="1"/>
</dbReference>
<evidence type="ECO:0000313" key="7">
    <source>
        <dbReference type="EMBL" id="KAJ3831332.1"/>
    </source>
</evidence>
<evidence type="ECO:0000313" key="8">
    <source>
        <dbReference type="Proteomes" id="UP001163846"/>
    </source>
</evidence>
<evidence type="ECO:0000256" key="1">
    <source>
        <dbReference type="ARBA" id="ARBA00006734"/>
    </source>
</evidence>
<evidence type="ECO:0000256" key="4">
    <source>
        <dbReference type="ARBA" id="ARBA00022737"/>
    </source>
</evidence>
<gene>
    <name evidence="7" type="ORF">F5878DRAFT_636314</name>
</gene>
<dbReference type="PROSITE" id="PS51147">
    <property type="entry name" value="PFTA"/>
    <property type="match status" value="1"/>
</dbReference>
<keyword evidence="4" id="KW-0677">Repeat</keyword>
<proteinExistence type="inferred from homology"/>
<dbReference type="GO" id="GO:0097354">
    <property type="term" value="P:prenylation"/>
    <property type="evidence" value="ECO:0007669"/>
    <property type="project" value="UniProtKB-UniRule"/>
</dbReference>
<dbReference type="GO" id="GO:0004663">
    <property type="term" value="F:Rab geranylgeranyltransferase activity"/>
    <property type="evidence" value="ECO:0007669"/>
    <property type="project" value="UniProtKB-UniRule"/>
</dbReference>
<dbReference type="Pfam" id="PF01239">
    <property type="entry name" value="PPTA"/>
    <property type="match status" value="1"/>
</dbReference>
<keyword evidence="2 6" id="KW-0637">Prenyltransferase</keyword>
<name>A0AA38U9M0_9AGAR</name>
<dbReference type="EC" id="2.5.1.60" evidence="6"/>
<accession>A0AA38U9M0</accession>
<keyword evidence="8" id="KW-1185">Reference proteome</keyword>
<dbReference type="EMBL" id="MU807570">
    <property type="protein sequence ID" value="KAJ3831332.1"/>
    <property type="molecule type" value="Genomic_DNA"/>
</dbReference>
<dbReference type="InterPro" id="IPR002088">
    <property type="entry name" value="Prenyl_trans_a"/>
</dbReference>
<feature type="non-terminal residue" evidence="7">
    <location>
        <position position="1"/>
    </location>
</feature>
<reference evidence="7" key="1">
    <citation type="submission" date="2022-08" db="EMBL/GenBank/DDBJ databases">
        <authorList>
            <consortium name="DOE Joint Genome Institute"/>
            <person name="Min B."/>
            <person name="Riley R."/>
            <person name="Sierra-Patev S."/>
            <person name="Naranjo-Ortiz M."/>
            <person name="Looney B."/>
            <person name="Konkel Z."/>
            <person name="Slot J.C."/>
            <person name="Sakamoto Y."/>
            <person name="Steenwyk J.L."/>
            <person name="Rokas A."/>
            <person name="Carro J."/>
            <person name="Camarero S."/>
            <person name="Ferreira P."/>
            <person name="Molpeceres G."/>
            <person name="Ruiz-Duenas F.J."/>
            <person name="Serrano A."/>
            <person name="Henrissat B."/>
            <person name="Drula E."/>
            <person name="Hughes K.W."/>
            <person name="Mata J.L."/>
            <person name="Ishikawa N.K."/>
            <person name="Vargas-Isla R."/>
            <person name="Ushijima S."/>
            <person name="Smith C.A."/>
            <person name="Ahrendt S."/>
            <person name="Andreopoulos W."/>
            <person name="He G."/>
            <person name="Labutti K."/>
            <person name="Lipzen A."/>
            <person name="Ng V."/>
            <person name="Sandor L."/>
            <person name="Barry K."/>
            <person name="Martinez A.T."/>
            <person name="Xiao Y."/>
            <person name="Gibbons J.G."/>
            <person name="Terashima K."/>
            <person name="Hibbett D.S."/>
            <person name="Grigoriev I.V."/>
        </authorList>
    </citation>
    <scope>NUCLEOTIDE SEQUENCE</scope>
    <source>
        <strain evidence="7">TFB9207</strain>
    </source>
</reference>
<evidence type="ECO:0000256" key="2">
    <source>
        <dbReference type="ARBA" id="ARBA00022602"/>
    </source>
</evidence>
<comment type="similarity">
    <text evidence="1 6">Belongs to the protein prenyltransferase subunit alpha family.</text>
</comment>
<organism evidence="7 8">
    <name type="scientific">Lentinula raphanica</name>
    <dbReference type="NCBI Taxonomy" id="153919"/>
    <lineage>
        <taxon>Eukaryota</taxon>
        <taxon>Fungi</taxon>
        <taxon>Dikarya</taxon>
        <taxon>Basidiomycota</taxon>
        <taxon>Agaricomycotina</taxon>
        <taxon>Agaricomycetes</taxon>
        <taxon>Agaricomycetidae</taxon>
        <taxon>Agaricales</taxon>
        <taxon>Marasmiineae</taxon>
        <taxon>Omphalotaceae</taxon>
        <taxon>Lentinula</taxon>
    </lineage>
</organism>
<keyword evidence="3 6" id="KW-0808">Transferase</keyword>
<evidence type="ECO:0000256" key="5">
    <source>
        <dbReference type="ARBA" id="ARBA00047658"/>
    </source>
</evidence>
<dbReference type="Gene3D" id="1.25.40.120">
    <property type="entry name" value="Protein prenylyltransferase"/>
    <property type="match status" value="1"/>
</dbReference>
<protein>
    <recommendedName>
        <fullName evidence="6">Geranylgeranyl transferase type-2 subunit alpha</fullName>
        <ecNumber evidence="6">2.5.1.60</ecNumber>
    </recommendedName>
    <alternativeName>
        <fullName evidence="6">Geranylgeranyl transferase type II subunit alpha</fullName>
    </alternativeName>
</protein>